<name>A0A5N6L567_9ROSI</name>
<gene>
    <name evidence="1" type="ORF">FH972_026831</name>
</gene>
<comment type="caution">
    <text evidence="1">The sequence shown here is derived from an EMBL/GenBank/DDBJ whole genome shotgun (WGS) entry which is preliminary data.</text>
</comment>
<keyword evidence="2" id="KW-1185">Reference proteome</keyword>
<protein>
    <submittedName>
        <fullName evidence="1">Uncharacterized protein</fullName>
    </submittedName>
</protein>
<evidence type="ECO:0000313" key="2">
    <source>
        <dbReference type="Proteomes" id="UP000327013"/>
    </source>
</evidence>
<organism evidence="1 2">
    <name type="scientific">Carpinus fangiana</name>
    <dbReference type="NCBI Taxonomy" id="176857"/>
    <lineage>
        <taxon>Eukaryota</taxon>
        <taxon>Viridiplantae</taxon>
        <taxon>Streptophyta</taxon>
        <taxon>Embryophyta</taxon>
        <taxon>Tracheophyta</taxon>
        <taxon>Spermatophyta</taxon>
        <taxon>Magnoliopsida</taxon>
        <taxon>eudicotyledons</taxon>
        <taxon>Gunneridae</taxon>
        <taxon>Pentapetalae</taxon>
        <taxon>rosids</taxon>
        <taxon>fabids</taxon>
        <taxon>Fagales</taxon>
        <taxon>Betulaceae</taxon>
        <taxon>Carpinus</taxon>
    </lineage>
</organism>
<proteinExistence type="predicted"/>
<dbReference type="AlphaFoldDB" id="A0A5N6L567"/>
<accession>A0A5N6L567</accession>
<reference evidence="1 2" key="1">
    <citation type="submission" date="2019-06" db="EMBL/GenBank/DDBJ databases">
        <title>A chromosomal-level reference genome of Carpinus fangiana (Coryloideae, Betulaceae).</title>
        <authorList>
            <person name="Yang X."/>
            <person name="Wang Z."/>
            <person name="Zhang L."/>
            <person name="Hao G."/>
            <person name="Liu J."/>
            <person name="Yang Y."/>
        </authorList>
    </citation>
    <scope>NUCLEOTIDE SEQUENCE [LARGE SCALE GENOMIC DNA]</scope>
    <source>
        <strain evidence="1">Cfa_2016G</strain>
        <tissue evidence="1">Leaf</tissue>
    </source>
</reference>
<evidence type="ECO:0000313" key="1">
    <source>
        <dbReference type="EMBL" id="KAB8927502.1"/>
    </source>
</evidence>
<sequence>MADQWEAKHVRQSGKNTATHSLAQFALICNVQQTWHLECPTCIQEIILVEQELI</sequence>
<dbReference type="EMBL" id="VIBQ01000128">
    <property type="protein sequence ID" value="KAB8927502.1"/>
    <property type="molecule type" value="Genomic_DNA"/>
</dbReference>
<dbReference type="Proteomes" id="UP000327013">
    <property type="component" value="Unassembled WGS sequence"/>
</dbReference>